<organism evidence="12 14">
    <name type="scientific">Synchytrium endobioticum</name>
    <dbReference type="NCBI Taxonomy" id="286115"/>
    <lineage>
        <taxon>Eukaryota</taxon>
        <taxon>Fungi</taxon>
        <taxon>Fungi incertae sedis</taxon>
        <taxon>Chytridiomycota</taxon>
        <taxon>Chytridiomycota incertae sedis</taxon>
        <taxon>Chytridiomycetes</taxon>
        <taxon>Synchytriales</taxon>
        <taxon>Synchytriaceae</taxon>
        <taxon>Synchytrium</taxon>
    </lineage>
</organism>
<keyword evidence="4 10" id="KW-0479">Metal-binding</keyword>
<dbReference type="PANTHER" id="PTHR12743">
    <property type="entry name" value="CYTOCHROME C1 HEME LYASE"/>
    <property type="match status" value="1"/>
</dbReference>
<dbReference type="PROSITE" id="PS00821">
    <property type="entry name" value="CYTO_HEME_LYASE_1"/>
    <property type="match status" value="1"/>
</dbReference>
<evidence type="ECO:0000256" key="5">
    <source>
        <dbReference type="ARBA" id="ARBA00022792"/>
    </source>
</evidence>
<comment type="caution">
    <text evidence="12">The sequence shown here is derived from an EMBL/GenBank/DDBJ whole genome shotgun (WGS) entry which is preliminary data.</text>
</comment>
<protein>
    <recommendedName>
        <fullName evidence="10">Holocytochrome c-type synthase</fullName>
        <ecNumber evidence="10">4.4.1.17</ecNumber>
    </recommendedName>
</protein>
<dbReference type="VEuPathDB" id="FungiDB:SeMB42_g06956"/>
<comment type="function">
    <text evidence="10">Lyase that catalyzes the covalent linking of the heme group to the cytochrome C apoprotein to produce the mature functional cytochrome.</text>
</comment>
<evidence type="ECO:0000256" key="10">
    <source>
        <dbReference type="RuleBase" id="RU363130"/>
    </source>
</evidence>
<dbReference type="EMBL" id="QEAM01000063">
    <property type="protein sequence ID" value="TPX47975.1"/>
    <property type="molecule type" value="Genomic_DNA"/>
</dbReference>
<keyword evidence="8 10" id="KW-0472">Membrane</keyword>
<evidence type="ECO:0000256" key="6">
    <source>
        <dbReference type="ARBA" id="ARBA00023004"/>
    </source>
</evidence>
<evidence type="ECO:0000313" key="12">
    <source>
        <dbReference type="EMBL" id="TPX37293.1"/>
    </source>
</evidence>
<evidence type="ECO:0000313" key="15">
    <source>
        <dbReference type="Proteomes" id="UP000320475"/>
    </source>
</evidence>
<dbReference type="EMBL" id="QEAN01000435">
    <property type="protein sequence ID" value="TPX37293.1"/>
    <property type="molecule type" value="Genomic_DNA"/>
</dbReference>
<dbReference type="PANTHER" id="PTHR12743:SF3">
    <property type="entry name" value="HOLOCYTOCHROME-C SYNTHASE"/>
    <property type="match status" value="1"/>
</dbReference>
<dbReference type="EC" id="4.4.1.17" evidence="10"/>
<feature type="compositionally biased region" description="Polar residues" evidence="11">
    <location>
        <begin position="84"/>
        <end position="93"/>
    </location>
</feature>
<evidence type="ECO:0000256" key="7">
    <source>
        <dbReference type="ARBA" id="ARBA00023128"/>
    </source>
</evidence>
<keyword evidence="6 10" id="KW-0408">Iron</keyword>
<evidence type="ECO:0000256" key="4">
    <source>
        <dbReference type="ARBA" id="ARBA00022723"/>
    </source>
</evidence>
<dbReference type="PROSITE" id="PS00822">
    <property type="entry name" value="CYTO_HEME_LYASE_2"/>
    <property type="match status" value="1"/>
</dbReference>
<evidence type="ECO:0000256" key="8">
    <source>
        <dbReference type="ARBA" id="ARBA00023136"/>
    </source>
</evidence>
<proteinExistence type="inferred from homology"/>
<dbReference type="Pfam" id="PF01265">
    <property type="entry name" value="Cyto_heme_lyase"/>
    <property type="match status" value="1"/>
</dbReference>
<keyword evidence="9 10" id="KW-0456">Lyase</keyword>
<evidence type="ECO:0000256" key="3">
    <source>
        <dbReference type="ARBA" id="ARBA00022617"/>
    </source>
</evidence>
<dbReference type="Proteomes" id="UP000317494">
    <property type="component" value="Unassembled WGS sequence"/>
</dbReference>
<dbReference type="Proteomes" id="UP000320475">
    <property type="component" value="Unassembled WGS sequence"/>
</dbReference>
<feature type="region of interest" description="Disordered" evidence="11">
    <location>
        <begin position="1"/>
        <end position="98"/>
    </location>
</feature>
<evidence type="ECO:0000256" key="2">
    <source>
        <dbReference type="ARBA" id="ARBA00007255"/>
    </source>
</evidence>
<reference evidence="14 15" key="1">
    <citation type="journal article" date="2019" name="Sci. Rep.">
        <title>Comparative genomics of chytrid fungi reveal insights into the obligate biotrophic and pathogenic lifestyle of Synchytrium endobioticum.</title>
        <authorList>
            <person name="van de Vossenberg B.T.L.H."/>
            <person name="Warris S."/>
            <person name="Nguyen H.D.T."/>
            <person name="van Gent-Pelzer M.P.E."/>
            <person name="Joly D.L."/>
            <person name="van de Geest H.C."/>
            <person name="Bonants P.J.M."/>
            <person name="Smith D.S."/>
            <person name="Levesque C.A."/>
            <person name="van der Lee T.A.J."/>
        </authorList>
    </citation>
    <scope>NUCLEOTIDE SEQUENCE [LARGE SCALE GENOMIC DNA]</scope>
    <source>
        <strain evidence="13 15">LEV6574</strain>
        <strain evidence="12 14">MB42</strain>
    </source>
</reference>
<comment type="similarity">
    <text evidence="2 10">Belongs to the cytochrome c-type heme lyase family.</text>
</comment>
<accession>A0A507CI35</accession>
<keyword evidence="14" id="KW-1185">Reference proteome</keyword>
<dbReference type="GO" id="GO:0005743">
    <property type="term" value="C:mitochondrial inner membrane"/>
    <property type="evidence" value="ECO:0007669"/>
    <property type="project" value="UniProtKB-SubCell"/>
</dbReference>
<name>A0A507CI35_9FUNG</name>
<keyword evidence="3 10" id="KW-0349">Heme</keyword>
<dbReference type="GO" id="GO:0046872">
    <property type="term" value="F:metal ion binding"/>
    <property type="evidence" value="ECO:0007669"/>
    <property type="project" value="UniProtKB-KW"/>
</dbReference>
<keyword evidence="5 10" id="KW-0999">Mitochondrion inner membrane</keyword>
<comment type="catalytic activity">
    <reaction evidence="10">
        <text>holo-[cytochrome c] = apo-[cytochrome c] + heme b</text>
        <dbReference type="Rhea" id="RHEA:22648"/>
        <dbReference type="Rhea" id="RHEA-COMP:10725"/>
        <dbReference type="Rhea" id="RHEA-COMP:10726"/>
        <dbReference type="ChEBI" id="CHEBI:29950"/>
        <dbReference type="ChEBI" id="CHEBI:60344"/>
        <dbReference type="ChEBI" id="CHEBI:83739"/>
        <dbReference type="EC" id="4.4.1.17"/>
    </reaction>
</comment>
<feature type="compositionally biased region" description="Low complexity" evidence="11">
    <location>
        <begin position="1"/>
        <end position="39"/>
    </location>
</feature>
<dbReference type="GO" id="GO:0004408">
    <property type="term" value="F:holocytochrome-c synthase activity"/>
    <property type="evidence" value="ECO:0007669"/>
    <property type="project" value="UniProtKB-EC"/>
</dbReference>
<dbReference type="AlphaFoldDB" id="A0A507CI35"/>
<sequence length="309" mass="34269">MTPSSTSANSSSWWPTWLSAGAGASGSPQSSTSQPWPSTAKTGLASNYDGCPVPHAPGATIPNDHPPAPLPKSAQDCPVDHSKSSNNLKTTVNDKPAVCPVPAPHQQQETVNPLNMMPNLSQEMAPGQQRRLSTDRSLSTIPKGKQQEEDDTWVYPSPQQFYNALKRKGWETSEGDVPTMVAIHNFLNEACWQEILKWEQIHECHCKTPKLARFMGKPSTLSPKARLMTWFGVEKPFDRHDWVIDRCGTDVRYVIDYYSGYDEPDAPVFHVDVRPALDSPSAFIDRARMSFQKAYDRCFANSPTPVSPS</sequence>
<evidence type="ECO:0000256" key="9">
    <source>
        <dbReference type="ARBA" id="ARBA00023239"/>
    </source>
</evidence>
<comment type="subcellular location">
    <subcellularLocation>
        <location evidence="1 10">Mitochondrion inner membrane</location>
    </subcellularLocation>
</comment>
<dbReference type="OrthoDB" id="4243at2759"/>
<evidence type="ECO:0000256" key="1">
    <source>
        <dbReference type="ARBA" id="ARBA00004273"/>
    </source>
</evidence>
<evidence type="ECO:0000256" key="11">
    <source>
        <dbReference type="SAM" id="MobiDB-lite"/>
    </source>
</evidence>
<evidence type="ECO:0000313" key="14">
    <source>
        <dbReference type="Proteomes" id="UP000317494"/>
    </source>
</evidence>
<gene>
    <name evidence="13" type="ORF">SeLEV6574_g02332</name>
    <name evidence="12" type="ORF">SeMB42_g06956</name>
</gene>
<dbReference type="STRING" id="286115.A0A507CI35"/>
<keyword evidence="7 10" id="KW-0496">Mitochondrion</keyword>
<evidence type="ECO:0000313" key="13">
    <source>
        <dbReference type="EMBL" id="TPX47975.1"/>
    </source>
</evidence>
<dbReference type="InterPro" id="IPR000511">
    <property type="entry name" value="Holocyt_c/c1_synthase"/>
</dbReference>
<feature type="region of interest" description="Disordered" evidence="11">
    <location>
        <begin position="126"/>
        <end position="150"/>
    </location>
</feature>